<comment type="caution">
    <text evidence="2">The sequence shown here is derived from an EMBL/GenBank/DDBJ whole genome shotgun (WGS) entry which is preliminary data.</text>
</comment>
<dbReference type="OrthoDB" id="549701at2"/>
<dbReference type="SUPFAM" id="SSF53448">
    <property type="entry name" value="Nucleotide-diphospho-sugar transferases"/>
    <property type="match status" value="1"/>
</dbReference>
<organism evidence="2 3">
    <name type="scientific">Spirosoma telluris</name>
    <dbReference type="NCBI Taxonomy" id="2183553"/>
    <lineage>
        <taxon>Bacteria</taxon>
        <taxon>Pseudomonadati</taxon>
        <taxon>Bacteroidota</taxon>
        <taxon>Cytophagia</taxon>
        <taxon>Cytophagales</taxon>
        <taxon>Cytophagaceae</taxon>
        <taxon>Spirosoma</taxon>
    </lineage>
</organism>
<dbReference type="RefSeq" id="WP_111342268.1">
    <property type="nucleotide sequence ID" value="NZ_QLII01000001.1"/>
</dbReference>
<proteinExistence type="predicted"/>
<keyword evidence="3" id="KW-1185">Reference proteome</keyword>
<dbReference type="Proteomes" id="UP000249016">
    <property type="component" value="Unassembled WGS sequence"/>
</dbReference>
<sequence length="284" mass="33406">MHNTPLFHDLVKKKHKKLLIIVFCRDRSRFIEQCFLSIKDQTLSKNEYDILISDNSFSDQEASKNHDLAVKVLNNKFEYIRQSGQLSMCEHVFKVFASVKEDSYPFVAIHNDDDIWMNNHLLEAMSYLVEHSNFGCTLSNGEVIDSDGHKKGYTTNPTDWRVPSSINDKLKFWLTSWYGNFPSIVIRTSLLKTMPVVENQHIDTWMVLWSLAEGQDVKCFTTPTYLYRKHESSMTQLGPKMVGDRHKLRIWIGRHYFLKFFQKCPSFLLKYIKSMLYKIKNNIN</sequence>
<gene>
    <name evidence="2" type="ORF">HMF3257_11425</name>
</gene>
<reference evidence="2 3" key="1">
    <citation type="submission" date="2018-06" db="EMBL/GenBank/DDBJ databases">
        <title>Spirosoma sp. HMF3257 Genome sequencing and assembly.</title>
        <authorList>
            <person name="Kang H."/>
            <person name="Cha I."/>
            <person name="Kim H."/>
            <person name="Kang J."/>
            <person name="Joh K."/>
        </authorList>
    </citation>
    <scope>NUCLEOTIDE SEQUENCE [LARGE SCALE GENOMIC DNA]</scope>
    <source>
        <strain evidence="2 3">HMF3257</strain>
    </source>
</reference>
<evidence type="ECO:0000259" key="1">
    <source>
        <dbReference type="Pfam" id="PF00535"/>
    </source>
</evidence>
<dbReference type="InterPro" id="IPR001173">
    <property type="entry name" value="Glyco_trans_2-like"/>
</dbReference>
<accession>A0A327NPV7</accession>
<evidence type="ECO:0000313" key="2">
    <source>
        <dbReference type="EMBL" id="RAI74718.1"/>
    </source>
</evidence>
<protein>
    <recommendedName>
        <fullName evidence="1">Glycosyltransferase 2-like domain-containing protein</fullName>
    </recommendedName>
</protein>
<dbReference type="Pfam" id="PF00535">
    <property type="entry name" value="Glycos_transf_2"/>
    <property type="match status" value="1"/>
</dbReference>
<name>A0A327NPV7_9BACT</name>
<dbReference type="Gene3D" id="3.90.550.10">
    <property type="entry name" value="Spore Coat Polysaccharide Biosynthesis Protein SpsA, Chain A"/>
    <property type="match status" value="1"/>
</dbReference>
<evidence type="ECO:0000313" key="3">
    <source>
        <dbReference type="Proteomes" id="UP000249016"/>
    </source>
</evidence>
<dbReference type="InterPro" id="IPR029044">
    <property type="entry name" value="Nucleotide-diphossugar_trans"/>
</dbReference>
<feature type="domain" description="Glycosyltransferase 2-like" evidence="1">
    <location>
        <begin position="20"/>
        <end position="180"/>
    </location>
</feature>
<dbReference type="AlphaFoldDB" id="A0A327NPV7"/>
<dbReference type="EMBL" id="QLII01000001">
    <property type="protein sequence ID" value="RAI74718.1"/>
    <property type="molecule type" value="Genomic_DNA"/>
</dbReference>